<comment type="caution">
    <text evidence="8">The sequence shown here is derived from an EMBL/GenBank/DDBJ whole genome shotgun (WGS) entry which is preliminary data.</text>
</comment>
<evidence type="ECO:0000256" key="6">
    <source>
        <dbReference type="SAM" id="Phobius"/>
    </source>
</evidence>
<keyword evidence="4 6" id="KW-1133">Transmembrane helix</keyword>
<feature type="transmembrane region" description="Helical" evidence="6">
    <location>
        <begin position="76"/>
        <end position="95"/>
    </location>
</feature>
<feature type="transmembrane region" description="Helical" evidence="6">
    <location>
        <begin position="265"/>
        <end position="287"/>
    </location>
</feature>
<feature type="transmembrane region" description="Helical" evidence="6">
    <location>
        <begin position="233"/>
        <end position="253"/>
    </location>
</feature>
<feature type="domain" description="EamA" evidence="7">
    <location>
        <begin position="161"/>
        <end position="310"/>
    </location>
</feature>
<dbReference type="Pfam" id="PF00892">
    <property type="entry name" value="EamA"/>
    <property type="match status" value="2"/>
</dbReference>
<proteinExistence type="predicted"/>
<dbReference type="PANTHER" id="PTHR42920:SF11">
    <property type="entry name" value="INNER MEMBRANE PROTEIN YTFF"/>
    <property type="match status" value="1"/>
</dbReference>
<protein>
    <submittedName>
        <fullName evidence="8">DMT family transporter</fullName>
    </submittedName>
</protein>
<name>A0ABW2R5B6_9BURK</name>
<dbReference type="PANTHER" id="PTHR42920">
    <property type="entry name" value="OS03G0707200 PROTEIN-RELATED"/>
    <property type="match status" value="1"/>
</dbReference>
<accession>A0ABW2R5B6</accession>
<gene>
    <name evidence="8" type="ORF">ACFQNJ_04065</name>
</gene>
<dbReference type="InterPro" id="IPR051258">
    <property type="entry name" value="Diverse_Substrate_Transporter"/>
</dbReference>
<feature type="transmembrane region" description="Helical" evidence="6">
    <location>
        <begin position="101"/>
        <end position="118"/>
    </location>
</feature>
<evidence type="ECO:0000256" key="2">
    <source>
        <dbReference type="ARBA" id="ARBA00022475"/>
    </source>
</evidence>
<dbReference type="InterPro" id="IPR037185">
    <property type="entry name" value="EmrE-like"/>
</dbReference>
<feature type="transmembrane region" description="Helical" evidence="6">
    <location>
        <begin position="293"/>
        <end position="310"/>
    </location>
</feature>
<dbReference type="RefSeq" id="WP_382254010.1">
    <property type="nucleotide sequence ID" value="NZ_JBHTBX010000002.1"/>
</dbReference>
<keyword evidence="5 6" id="KW-0472">Membrane</keyword>
<sequence>MSATPSARLTWSTAALLLVPPLMWAGNAVVGRMMQGTIPPITFNFMRWVIAGALLLPLAGWVLRPGSGLQTHTRRFALLGLLGVGLYNALQYMALKTSTPMNVTLVAASIPIWMLLLGRVLYGVTITRRAAFGAVLSLLGVGTVLARGDLSQLLQVKLVAGDAWMLLAALTWAWYSWLLVRPPEGGYPANVRNDWAAFLLAQIAFGLGWSGLMTAGEWLLPAATGQNMPTLTWGWPLAAALAYVAIGPSLLAYRCWGAGVGRVGPAVAGFFNNLTPLFAAVMSALVLGEAPQLYHAAGFVLIVGGILVTSRR</sequence>
<reference evidence="9" key="1">
    <citation type="journal article" date="2019" name="Int. J. Syst. Evol. Microbiol.">
        <title>The Global Catalogue of Microorganisms (GCM) 10K type strain sequencing project: providing services to taxonomists for standard genome sequencing and annotation.</title>
        <authorList>
            <consortium name="The Broad Institute Genomics Platform"/>
            <consortium name="The Broad Institute Genome Sequencing Center for Infectious Disease"/>
            <person name="Wu L."/>
            <person name="Ma J."/>
        </authorList>
    </citation>
    <scope>NUCLEOTIDE SEQUENCE [LARGE SCALE GENOMIC DNA]</scope>
    <source>
        <strain evidence="9">CCUG 54518</strain>
    </source>
</reference>
<feature type="transmembrane region" description="Helical" evidence="6">
    <location>
        <begin position="195"/>
        <end position="213"/>
    </location>
</feature>
<comment type="subcellular location">
    <subcellularLocation>
        <location evidence="1">Cell membrane</location>
        <topology evidence="1">Multi-pass membrane protein</topology>
    </subcellularLocation>
</comment>
<keyword evidence="9" id="KW-1185">Reference proteome</keyword>
<evidence type="ECO:0000256" key="4">
    <source>
        <dbReference type="ARBA" id="ARBA00022989"/>
    </source>
</evidence>
<keyword evidence="2" id="KW-1003">Cell membrane</keyword>
<evidence type="ECO:0000313" key="9">
    <source>
        <dbReference type="Proteomes" id="UP001596495"/>
    </source>
</evidence>
<feature type="transmembrane region" description="Helical" evidence="6">
    <location>
        <begin position="154"/>
        <end position="175"/>
    </location>
</feature>
<organism evidence="8 9">
    <name type="scientific">Hydrogenophaga bisanensis</name>
    <dbReference type="NCBI Taxonomy" id="439611"/>
    <lineage>
        <taxon>Bacteria</taxon>
        <taxon>Pseudomonadati</taxon>
        <taxon>Pseudomonadota</taxon>
        <taxon>Betaproteobacteria</taxon>
        <taxon>Burkholderiales</taxon>
        <taxon>Comamonadaceae</taxon>
        <taxon>Hydrogenophaga</taxon>
    </lineage>
</organism>
<keyword evidence="3 6" id="KW-0812">Transmembrane</keyword>
<feature type="transmembrane region" description="Helical" evidence="6">
    <location>
        <begin position="45"/>
        <end position="64"/>
    </location>
</feature>
<evidence type="ECO:0000256" key="5">
    <source>
        <dbReference type="ARBA" id="ARBA00023136"/>
    </source>
</evidence>
<feature type="transmembrane region" description="Helical" evidence="6">
    <location>
        <begin position="130"/>
        <end position="148"/>
    </location>
</feature>
<dbReference type="Proteomes" id="UP001596495">
    <property type="component" value="Unassembled WGS sequence"/>
</dbReference>
<feature type="domain" description="EamA" evidence="7">
    <location>
        <begin position="14"/>
        <end position="144"/>
    </location>
</feature>
<dbReference type="InterPro" id="IPR000620">
    <property type="entry name" value="EamA_dom"/>
</dbReference>
<evidence type="ECO:0000313" key="8">
    <source>
        <dbReference type="EMBL" id="MFC7433680.1"/>
    </source>
</evidence>
<dbReference type="EMBL" id="JBHTBX010000002">
    <property type="protein sequence ID" value="MFC7433680.1"/>
    <property type="molecule type" value="Genomic_DNA"/>
</dbReference>
<evidence type="ECO:0000256" key="1">
    <source>
        <dbReference type="ARBA" id="ARBA00004651"/>
    </source>
</evidence>
<evidence type="ECO:0000256" key="3">
    <source>
        <dbReference type="ARBA" id="ARBA00022692"/>
    </source>
</evidence>
<evidence type="ECO:0000259" key="7">
    <source>
        <dbReference type="Pfam" id="PF00892"/>
    </source>
</evidence>
<dbReference type="SUPFAM" id="SSF103481">
    <property type="entry name" value="Multidrug resistance efflux transporter EmrE"/>
    <property type="match status" value="2"/>
</dbReference>